<feature type="signal peptide" evidence="2">
    <location>
        <begin position="1"/>
        <end position="27"/>
    </location>
</feature>
<accession>A0A1M5QFL0</accession>
<reference evidence="4 5" key="1">
    <citation type="submission" date="2016-11" db="EMBL/GenBank/DDBJ databases">
        <authorList>
            <person name="Jaros S."/>
            <person name="Januszkiewicz K."/>
            <person name="Wedrychowicz H."/>
        </authorList>
    </citation>
    <scope>NUCLEOTIDE SEQUENCE [LARGE SCALE GENOMIC DNA]</scope>
    <source>
        <strain evidence="4 5">DSM 21120</strain>
    </source>
</reference>
<name>A0A1M5QFL0_9FIRM</name>
<dbReference type="PROSITE" id="PS51272">
    <property type="entry name" value="SLH"/>
    <property type="match status" value="2"/>
</dbReference>
<dbReference type="PANTHER" id="PTHR43308">
    <property type="entry name" value="OUTER MEMBRANE PROTEIN ALPHA-RELATED"/>
    <property type="match status" value="1"/>
</dbReference>
<dbReference type="OrthoDB" id="1701298at2"/>
<evidence type="ECO:0000256" key="2">
    <source>
        <dbReference type="SAM" id="SignalP"/>
    </source>
</evidence>
<evidence type="ECO:0000313" key="5">
    <source>
        <dbReference type="Proteomes" id="UP000184032"/>
    </source>
</evidence>
<dbReference type="Pfam" id="PF09479">
    <property type="entry name" value="Flg_new"/>
    <property type="match status" value="1"/>
</dbReference>
<dbReference type="Pfam" id="PF00395">
    <property type="entry name" value="SLH"/>
    <property type="match status" value="3"/>
</dbReference>
<comment type="subcellular location">
    <subcellularLocation>
        <location evidence="1">Cell envelope</location>
    </subcellularLocation>
</comment>
<keyword evidence="5" id="KW-1185">Reference proteome</keyword>
<feature type="domain" description="SLH" evidence="3">
    <location>
        <begin position="927"/>
        <end position="990"/>
    </location>
</feature>
<sequence length="1060" mass="120203">MKGRVKGKRTIVLLALFILISSFSGFAIEEGAYIGDRIERVEFGEMKSIFPTEVEKKQNDETKSDSLERIDTNYEVTDRKIYINYYKNEEDAKTRENAVYIDKGFENNGYKIGDDVRILSLEEVNRNSYGEKITNKNPDMMFSGTWNDGKGNKYNIIEYADSDENKFPTFKASEEDLHLYLEWINRDDYEECLQSVCVGADIQYYDRNVGIWNTEKEGIPTIRNLMDYGSGEEEFKVRIEVDWNELIQYFSELNESLDKKIEREQELANKGEGTKFSATLNQTFTVELPEGLDYINGSISFEMGRGSLFKLDDTKGVDYDSDLNTLKIPITLEKEYDDESIAEFLKDLRSSAALNEYGYQLKGFIEIKLMTNDNMSGYSTTFVSSDGEFKTTETRVEEAKQSTLNQIFHLCNLDQLPGGEDYILNNEFLIDVNGTSEEDYNNKLLEIHKKYMYKPTLTVLAPFRINGDLLVNKKGNNQQMSILDDYDTENKKVFKVEKRDVLTILGTLDIYPAMKLFKNIFYHFGGATDSVEVENFTSIFQIKLTIPNGIDLIDRTNAGIKKSLEYKMGNDASFYKIENVKYEDGFKDGSKKIIVDFKEEEDYKSTPLSFLESKINGAITQEIFSSVDNYLYMKDNLVISDKGVDINTIEMQVEGKINFAFPVPPLCEDEKNSMDYSYEYYGIQTPEGRDAHYPSVYEGKKNAMTLTVGIDKLPVGKYKVLYDGNEADAGTVLDIVEYGNKEVVTVKDNEFTKANHIFKSWNTMPNGNGIEYESGDTFIITENVVLFAQWGKDVPSRELIVDESISTGWTWSGGGSTTTTLNKDDHYAYMIGYPNGTVKPEGKITRAEVSTIFFRMMTDSSRNSNWSSVNNYNDVGAETWYNNAISTLSNAKAVTGYPDGSFKPNAKITRGEFATMASRFLSDTSSLTNNKFTDVKGNWAESEINKLASLGLISGYSDGSFKPDQEITRAEAATLMNAVLERTPDKDHLLSNMKTWTDNSNRNAWYYAQIQEATNSHTYTRPSKTSIETWGELLPVRDWAALEKAWSSANSGSGGGSVVK</sequence>
<feature type="domain" description="SLH" evidence="3">
    <location>
        <begin position="868"/>
        <end position="926"/>
    </location>
</feature>
<dbReference type="EMBL" id="FQXI01000002">
    <property type="protein sequence ID" value="SHH12631.1"/>
    <property type="molecule type" value="Genomic_DNA"/>
</dbReference>
<keyword evidence="2" id="KW-0732">Signal</keyword>
<evidence type="ECO:0000259" key="3">
    <source>
        <dbReference type="PROSITE" id="PS51272"/>
    </source>
</evidence>
<feature type="chain" id="PRO_5039603572" evidence="2">
    <location>
        <begin position="28"/>
        <end position="1060"/>
    </location>
</feature>
<dbReference type="InterPro" id="IPR001119">
    <property type="entry name" value="SLH_dom"/>
</dbReference>
<dbReference type="InterPro" id="IPR051465">
    <property type="entry name" value="Cell_Envelope_Struct_Comp"/>
</dbReference>
<dbReference type="STRING" id="1120995.SAMN02745245_00630"/>
<evidence type="ECO:0000313" key="4">
    <source>
        <dbReference type="EMBL" id="SHH12631.1"/>
    </source>
</evidence>
<dbReference type="RefSeq" id="WP_073183677.1">
    <property type="nucleotide sequence ID" value="NZ_FQXI01000002.1"/>
</dbReference>
<dbReference type="AlphaFoldDB" id="A0A1M5QFL0"/>
<dbReference type="Gene3D" id="2.60.40.4270">
    <property type="entry name" value="Listeria-Bacteroides repeat domain"/>
    <property type="match status" value="1"/>
</dbReference>
<proteinExistence type="predicted"/>
<dbReference type="Proteomes" id="UP000184032">
    <property type="component" value="Unassembled WGS sequence"/>
</dbReference>
<dbReference type="InterPro" id="IPR013378">
    <property type="entry name" value="InlB-like_B-rpt"/>
</dbReference>
<dbReference type="InterPro" id="IPR042229">
    <property type="entry name" value="Listeria/Bacterioides_rpt_sf"/>
</dbReference>
<gene>
    <name evidence="4" type="ORF">SAMN02745245_00630</name>
</gene>
<evidence type="ECO:0000256" key="1">
    <source>
        <dbReference type="ARBA" id="ARBA00004196"/>
    </source>
</evidence>
<organism evidence="4 5">
    <name type="scientific">Anaerosphaera aminiphila DSM 21120</name>
    <dbReference type="NCBI Taxonomy" id="1120995"/>
    <lineage>
        <taxon>Bacteria</taxon>
        <taxon>Bacillati</taxon>
        <taxon>Bacillota</taxon>
        <taxon>Tissierellia</taxon>
        <taxon>Tissierellales</taxon>
        <taxon>Peptoniphilaceae</taxon>
        <taxon>Anaerosphaera</taxon>
    </lineage>
</organism>
<protein>
    <submittedName>
        <fullName evidence="4">S-layer homology domain-containing protein</fullName>
    </submittedName>
</protein>